<evidence type="ECO:0000256" key="1">
    <source>
        <dbReference type="ARBA" id="ARBA00004496"/>
    </source>
</evidence>
<organism evidence="6 7">
    <name type="scientific">Crenichthys baileyi</name>
    <name type="common">White River springfish</name>
    <dbReference type="NCBI Taxonomy" id="28760"/>
    <lineage>
        <taxon>Eukaryota</taxon>
        <taxon>Metazoa</taxon>
        <taxon>Chordata</taxon>
        <taxon>Craniata</taxon>
        <taxon>Vertebrata</taxon>
        <taxon>Euteleostomi</taxon>
        <taxon>Actinopterygii</taxon>
        <taxon>Neopterygii</taxon>
        <taxon>Teleostei</taxon>
        <taxon>Neoteleostei</taxon>
        <taxon>Acanthomorphata</taxon>
        <taxon>Ovalentaria</taxon>
        <taxon>Atherinomorphae</taxon>
        <taxon>Cyprinodontiformes</taxon>
        <taxon>Goodeidae</taxon>
        <taxon>Crenichthys</taxon>
    </lineage>
</organism>
<comment type="subcellular location">
    <subcellularLocation>
        <location evidence="1">Cytoplasm</location>
    </subcellularLocation>
</comment>
<keyword evidence="4" id="KW-0040">ANK repeat</keyword>
<dbReference type="PANTHER" id="PTHR24155:SF10">
    <property type="entry name" value="OSTEOCLAST-STIMULATING FACTOR 1"/>
    <property type="match status" value="1"/>
</dbReference>
<dbReference type="Pfam" id="PF00023">
    <property type="entry name" value="Ank"/>
    <property type="match status" value="1"/>
</dbReference>
<gene>
    <name evidence="6" type="ORF">CRENBAI_020176</name>
</gene>
<evidence type="ECO:0000256" key="5">
    <source>
        <dbReference type="SAM" id="MobiDB-lite"/>
    </source>
</evidence>
<dbReference type="AlphaFoldDB" id="A0AAV9QZ78"/>
<evidence type="ECO:0008006" key="8">
    <source>
        <dbReference type="Google" id="ProtNLM"/>
    </source>
</evidence>
<dbReference type="PROSITE" id="PS50297">
    <property type="entry name" value="ANK_REP_REGION"/>
    <property type="match status" value="1"/>
</dbReference>
<dbReference type="GO" id="GO:0005737">
    <property type="term" value="C:cytoplasm"/>
    <property type="evidence" value="ECO:0007669"/>
    <property type="project" value="UniProtKB-SubCell"/>
</dbReference>
<dbReference type="Gene3D" id="1.25.40.20">
    <property type="entry name" value="Ankyrin repeat-containing domain"/>
    <property type="match status" value="1"/>
</dbReference>
<keyword evidence="7" id="KW-1185">Reference proteome</keyword>
<feature type="region of interest" description="Disordered" evidence="5">
    <location>
        <begin position="13"/>
        <end position="43"/>
    </location>
</feature>
<feature type="region of interest" description="Disordered" evidence="5">
    <location>
        <begin position="125"/>
        <end position="147"/>
    </location>
</feature>
<protein>
    <recommendedName>
        <fullName evidence="8">Osteoclast-stimulating factor 1</fullName>
    </recommendedName>
</protein>
<dbReference type="GO" id="GO:0007165">
    <property type="term" value="P:signal transduction"/>
    <property type="evidence" value="ECO:0007669"/>
    <property type="project" value="TreeGrafter"/>
</dbReference>
<keyword evidence="3" id="KW-0677">Repeat</keyword>
<dbReference type="PANTHER" id="PTHR24155">
    <property type="entry name" value="OSTEOCLAST-STIMULATING FACTOR 1"/>
    <property type="match status" value="1"/>
</dbReference>
<evidence type="ECO:0000256" key="2">
    <source>
        <dbReference type="ARBA" id="ARBA00022490"/>
    </source>
</evidence>
<feature type="repeat" description="ANK" evidence="4">
    <location>
        <begin position="72"/>
        <end position="104"/>
    </location>
</feature>
<accession>A0AAV9QZ78</accession>
<name>A0AAV9QZ78_9TELE</name>
<comment type="caution">
    <text evidence="6">The sequence shown here is derived from an EMBL/GenBank/DDBJ whole genome shotgun (WGS) entry which is preliminary data.</text>
</comment>
<evidence type="ECO:0000313" key="7">
    <source>
        <dbReference type="Proteomes" id="UP001311232"/>
    </source>
</evidence>
<dbReference type="InterPro" id="IPR036770">
    <property type="entry name" value="Ankyrin_rpt-contain_sf"/>
</dbReference>
<dbReference type="SMART" id="SM00248">
    <property type="entry name" value="ANK"/>
    <property type="match status" value="1"/>
</dbReference>
<evidence type="ECO:0000256" key="4">
    <source>
        <dbReference type="PROSITE-ProRule" id="PRU00023"/>
    </source>
</evidence>
<dbReference type="InterPro" id="IPR002110">
    <property type="entry name" value="Ankyrin_rpt"/>
</dbReference>
<dbReference type="EMBL" id="JAHHUM010002645">
    <property type="protein sequence ID" value="KAK5601819.1"/>
    <property type="molecule type" value="Genomic_DNA"/>
</dbReference>
<evidence type="ECO:0000313" key="6">
    <source>
        <dbReference type="EMBL" id="KAK5601819.1"/>
    </source>
</evidence>
<sequence length="147" mass="16560">MERVLRRAIRLDDDGTGFPTADRRETDSKHLVRLQSRASDKQSQDSWLLGSVFSHSLKSNRKQKAGTPPNKLGDTVLHAAAWKGYSDIVEMLLNKNARTDIRNNESKLAFEMATNAQCASLLKRKQGNTVTRTHSNAEEYLDDEDSD</sequence>
<dbReference type="Proteomes" id="UP001311232">
    <property type="component" value="Unassembled WGS sequence"/>
</dbReference>
<proteinExistence type="predicted"/>
<reference evidence="6 7" key="1">
    <citation type="submission" date="2021-06" db="EMBL/GenBank/DDBJ databases">
        <authorList>
            <person name="Palmer J.M."/>
        </authorList>
    </citation>
    <scope>NUCLEOTIDE SEQUENCE [LARGE SCALE GENOMIC DNA]</scope>
    <source>
        <strain evidence="6 7">MEX-2019</strain>
        <tissue evidence="6">Muscle</tissue>
    </source>
</reference>
<dbReference type="SUPFAM" id="SSF48403">
    <property type="entry name" value="Ankyrin repeat"/>
    <property type="match status" value="1"/>
</dbReference>
<dbReference type="PROSITE" id="PS50088">
    <property type="entry name" value="ANK_REPEAT"/>
    <property type="match status" value="1"/>
</dbReference>
<evidence type="ECO:0000256" key="3">
    <source>
        <dbReference type="ARBA" id="ARBA00022737"/>
    </source>
</evidence>
<feature type="compositionally biased region" description="Basic and acidic residues" evidence="5">
    <location>
        <begin position="21"/>
        <end position="30"/>
    </location>
</feature>
<keyword evidence="2" id="KW-0963">Cytoplasm</keyword>